<reference evidence="2 3" key="1">
    <citation type="submission" date="2023-03" db="EMBL/GenBank/DDBJ databases">
        <title>YIM 152171 draft genome.</title>
        <authorList>
            <person name="Yang Z."/>
        </authorList>
    </citation>
    <scope>NUCLEOTIDE SEQUENCE [LARGE SCALE GENOMIC DNA]</scope>
    <source>
        <strain evidence="2 3">YIM 152171</strain>
    </source>
</reference>
<dbReference type="EMBL" id="JARGEQ010000008">
    <property type="protein sequence ID" value="MDF1585058.1"/>
    <property type="molecule type" value="Genomic_DNA"/>
</dbReference>
<dbReference type="InterPro" id="IPR011033">
    <property type="entry name" value="PRC_barrel-like_sf"/>
</dbReference>
<dbReference type="InterPro" id="IPR014747">
    <property type="entry name" value="Bac_photo_RC_H_C"/>
</dbReference>
<sequence length="256" mass="29233">MLHSLEILRESTVEASDGEIGSIDDIYFDDRSSTVRYLVVDTGSWLSGRKVLVSPSAFERFDADRRRAVTRLTSDQVQKSPEIDTHRPLSRQMEESLHEHYGWMPYWAGGAAPALAIPWGPVVPIAEPLPGRDVVEQELEERRRSQDDPHLRSGRTVTGYYIHASDGDIGHVADLLLDETASRIRYVVVDTANWLPGRKVLVAVKWFHDVNWSKETITADLTKEQIRSSPEYDPTQIAGNDYETRLWTHYGRTPYW</sequence>
<protein>
    <submittedName>
        <fullName evidence="2">PRC-barrel domain-containing protein</fullName>
    </submittedName>
</protein>
<name>A0AAP3XPF6_9PROT</name>
<dbReference type="Pfam" id="PF05239">
    <property type="entry name" value="PRC"/>
    <property type="match status" value="2"/>
</dbReference>
<organism evidence="2 3">
    <name type="scientific">Marinimicrococcus flavescens</name>
    <dbReference type="NCBI Taxonomy" id="3031815"/>
    <lineage>
        <taxon>Bacteria</taxon>
        <taxon>Pseudomonadati</taxon>
        <taxon>Pseudomonadota</taxon>
        <taxon>Alphaproteobacteria</taxon>
        <taxon>Geminicoccales</taxon>
        <taxon>Geminicoccaceae</taxon>
        <taxon>Marinimicrococcus</taxon>
    </lineage>
</organism>
<dbReference type="InterPro" id="IPR027275">
    <property type="entry name" value="PRC-brl_dom"/>
</dbReference>
<proteinExistence type="predicted"/>
<dbReference type="AlphaFoldDB" id="A0AAP3XPF6"/>
<dbReference type="SUPFAM" id="SSF50346">
    <property type="entry name" value="PRC-barrel domain"/>
    <property type="match status" value="2"/>
</dbReference>
<dbReference type="Proteomes" id="UP001301140">
    <property type="component" value="Unassembled WGS sequence"/>
</dbReference>
<gene>
    <name evidence="2" type="ORF">PZ740_01510</name>
</gene>
<comment type="caution">
    <text evidence="2">The sequence shown here is derived from an EMBL/GenBank/DDBJ whole genome shotgun (WGS) entry which is preliminary data.</text>
</comment>
<feature type="domain" description="PRC-barrel" evidence="1">
    <location>
        <begin position="17"/>
        <end position="75"/>
    </location>
</feature>
<accession>A0AAP3XPF6</accession>
<dbReference type="PANTHER" id="PTHR36505">
    <property type="entry name" value="BLR1072 PROTEIN"/>
    <property type="match status" value="1"/>
</dbReference>
<dbReference type="GO" id="GO:0030077">
    <property type="term" value="C:plasma membrane light-harvesting complex"/>
    <property type="evidence" value="ECO:0007669"/>
    <property type="project" value="InterPro"/>
</dbReference>
<dbReference type="Gene3D" id="3.90.50.10">
    <property type="entry name" value="Photosynthetic Reaction Center, subunit H, domain 2"/>
    <property type="match status" value="2"/>
</dbReference>
<evidence type="ECO:0000259" key="1">
    <source>
        <dbReference type="Pfam" id="PF05239"/>
    </source>
</evidence>
<dbReference type="PANTHER" id="PTHR36505:SF1">
    <property type="entry name" value="BLR1072 PROTEIN"/>
    <property type="match status" value="1"/>
</dbReference>
<dbReference type="RefSeq" id="WP_327787470.1">
    <property type="nucleotide sequence ID" value="NZ_JARGEQ010000008.1"/>
</dbReference>
<dbReference type="GO" id="GO:0019684">
    <property type="term" value="P:photosynthesis, light reaction"/>
    <property type="evidence" value="ECO:0007669"/>
    <property type="project" value="InterPro"/>
</dbReference>
<keyword evidence="3" id="KW-1185">Reference proteome</keyword>
<evidence type="ECO:0000313" key="2">
    <source>
        <dbReference type="EMBL" id="MDF1585058.1"/>
    </source>
</evidence>
<feature type="domain" description="PRC-barrel" evidence="1">
    <location>
        <begin position="166"/>
        <end position="225"/>
    </location>
</feature>
<evidence type="ECO:0000313" key="3">
    <source>
        <dbReference type="Proteomes" id="UP001301140"/>
    </source>
</evidence>